<evidence type="ECO:0000256" key="1">
    <source>
        <dbReference type="SAM" id="Phobius"/>
    </source>
</evidence>
<organism evidence="2 3">
    <name type="scientific">Thecamonas trahens ATCC 50062</name>
    <dbReference type="NCBI Taxonomy" id="461836"/>
    <lineage>
        <taxon>Eukaryota</taxon>
        <taxon>Apusozoa</taxon>
        <taxon>Apusomonadida</taxon>
        <taxon>Apusomonadidae</taxon>
        <taxon>Thecamonas</taxon>
    </lineage>
</organism>
<dbReference type="Proteomes" id="UP000054408">
    <property type="component" value="Unassembled WGS sequence"/>
</dbReference>
<protein>
    <submittedName>
        <fullName evidence="2">Uncharacterized protein</fullName>
    </submittedName>
</protein>
<keyword evidence="1" id="KW-0812">Transmembrane</keyword>
<evidence type="ECO:0000313" key="3">
    <source>
        <dbReference type="Proteomes" id="UP000054408"/>
    </source>
</evidence>
<gene>
    <name evidence="2" type="ORF">AMSG_12059</name>
</gene>
<keyword evidence="1" id="KW-1133">Transmembrane helix</keyword>
<dbReference type="RefSeq" id="XP_013756298.1">
    <property type="nucleotide sequence ID" value="XM_013900844.1"/>
</dbReference>
<sequence length="49" mass="4908">MQIGGPITPEAAASAGWLSSELCLVATAATVAAIVAAGFVAFKSLYPRK</sequence>
<feature type="transmembrane region" description="Helical" evidence="1">
    <location>
        <begin position="24"/>
        <end position="46"/>
    </location>
</feature>
<reference evidence="2 3" key="1">
    <citation type="submission" date="2010-05" db="EMBL/GenBank/DDBJ databases">
        <title>The Genome Sequence of Thecamonas trahens ATCC 50062.</title>
        <authorList>
            <consortium name="The Broad Institute Genome Sequencing Platform"/>
            <person name="Russ C."/>
            <person name="Cuomo C."/>
            <person name="Shea T."/>
            <person name="Young S.K."/>
            <person name="Zeng Q."/>
            <person name="Koehrsen M."/>
            <person name="Haas B."/>
            <person name="Borodovsky M."/>
            <person name="Guigo R."/>
            <person name="Alvarado L."/>
            <person name="Berlin A."/>
            <person name="Bochicchio J."/>
            <person name="Borenstein D."/>
            <person name="Chapman S."/>
            <person name="Chen Z."/>
            <person name="Freedman E."/>
            <person name="Gellesch M."/>
            <person name="Goldberg J."/>
            <person name="Griggs A."/>
            <person name="Gujja S."/>
            <person name="Heilman E."/>
            <person name="Heiman D."/>
            <person name="Hepburn T."/>
            <person name="Howarth C."/>
            <person name="Jen D."/>
            <person name="Larson L."/>
            <person name="Mehta T."/>
            <person name="Park D."/>
            <person name="Pearson M."/>
            <person name="Roberts A."/>
            <person name="Saif S."/>
            <person name="Shenoy N."/>
            <person name="Sisk P."/>
            <person name="Stolte C."/>
            <person name="Sykes S."/>
            <person name="Thomson T."/>
            <person name="Walk T."/>
            <person name="White J."/>
            <person name="Yandava C."/>
            <person name="Burger G."/>
            <person name="Gray M.W."/>
            <person name="Holland P.W.H."/>
            <person name="King N."/>
            <person name="Lang F.B.F."/>
            <person name="Roger A.J."/>
            <person name="Ruiz-Trillo I."/>
            <person name="Lander E."/>
            <person name="Nusbaum C."/>
        </authorList>
    </citation>
    <scope>NUCLEOTIDE SEQUENCE [LARGE SCALE GENOMIC DNA]</scope>
    <source>
        <strain evidence="2 3">ATCC 50062</strain>
    </source>
</reference>
<name>A0A0L0DG18_THETB</name>
<dbReference type="GeneID" id="25569974"/>
<proteinExistence type="predicted"/>
<evidence type="ECO:0000313" key="2">
    <source>
        <dbReference type="EMBL" id="KNC51264.1"/>
    </source>
</evidence>
<keyword evidence="1" id="KW-0472">Membrane</keyword>
<accession>A0A0L0DG18</accession>
<keyword evidence="3" id="KW-1185">Reference proteome</keyword>
<dbReference type="EMBL" id="GL349466">
    <property type="protein sequence ID" value="KNC51264.1"/>
    <property type="molecule type" value="Genomic_DNA"/>
</dbReference>
<dbReference type="AlphaFoldDB" id="A0A0L0DG18"/>